<dbReference type="Pfam" id="PF25597">
    <property type="entry name" value="SH3_retrovirus"/>
    <property type="match status" value="1"/>
</dbReference>
<keyword evidence="2" id="KW-0479">Metal-binding</keyword>
<dbReference type="GO" id="GO:0003676">
    <property type="term" value="F:nucleic acid binding"/>
    <property type="evidence" value="ECO:0007669"/>
    <property type="project" value="InterPro"/>
</dbReference>
<feature type="region of interest" description="Disordered" evidence="4">
    <location>
        <begin position="81"/>
        <end position="119"/>
    </location>
</feature>
<evidence type="ECO:0000256" key="1">
    <source>
        <dbReference type="ARBA" id="ARBA00022670"/>
    </source>
</evidence>
<evidence type="ECO:0000313" key="9">
    <source>
        <dbReference type="Proteomes" id="UP000321947"/>
    </source>
</evidence>
<dbReference type="GO" id="GO:0015074">
    <property type="term" value="P:DNA integration"/>
    <property type="evidence" value="ECO:0007669"/>
    <property type="project" value="InterPro"/>
</dbReference>
<keyword evidence="1" id="KW-0645">Protease</keyword>
<feature type="domain" description="Integrase catalytic" evidence="5">
    <location>
        <begin position="314"/>
        <end position="392"/>
    </location>
</feature>
<evidence type="ECO:0000256" key="4">
    <source>
        <dbReference type="SAM" id="MobiDB-lite"/>
    </source>
</evidence>
<dbReference type="OrthoDB" id="418757at2759"/>
<evidence type="ECO:0000256" key="3">
    <source>
        <dbReference type="ARBA" id="ARBA00022801"/>
    </source>
</evidence>
<dbReference type="SUPFAM" id="SSF57756">
    <property type="entry name" value="Retrovirus zinc finger-like domains"/>
    <property type="match status" value="1"/>
</dbReference>
<dbReference type="Proteomes" id="UP000321393">
    <property type="component" value="Unassembled WGS sequence"/>
</dbReference>
<dbReference type="InterPro" id="IPR012337">
    <property type="entry name" value="RNaseH-like_sf"/>
</dbReference>
<dbReference type="PANTHER" id="PTHR42648">
    <property type="entry name" value="TRANSPOSASE, PUTATIVE-RELATED"/>
    <property type="match status" value="1"/>
</dbReference>
<gene>
    <name evidence="7" type="ORF">E5676_scaffold71G00110</name>
    <name evidence="6" type="ORF">E6C27_scaffold174G001440</name>
</gene>
<dbReference type="Pfam" id="PF07727">
    <property type="entry name" value="RVT_2"/>
    <property type="match status" value="1"/>
</dbReference>
<dbReference type="Gene3D" id="4.10.60.10">
    <property type="entry name" value="Zinc finger, CCHC-type"/>
    <property type="match status" value="1"/>
</dbReference>
<dbReference type="Pfam" id="PF22936">
    <property type="entry name" value="Pol_BBD"/>
    <property type="match status" value="1"/>
</dbReference>
<dbReference type="InterPro" id="IPR013103">
    <property type="entry name" value="RVT_2"/>
</dbReference>
<dbReference type="InterPro" id="IPR057670">
    <property type="entry name" value="SH3_retrovirus"/>
</dbReference>
<evidence type="ECO:0000313" key="8">
    <source>
        <dbReference type="Proteomes" id="UP000321393"/>
    </source>
</evidence>
<keyword evidence="3" id="KW-0378">Hydrolase</keyword>
<dbReference type="AlphaFoldDB" id="A0A5A7U8K2"/>
<dbReference type="GO" id="GO:0008270">
    <property type="term" value="F:zinc ion binding"/>
    <property type="evidence" value="ECO:0007669"/>
    <property type="project" value="InterPro"/>
</dbReference>
<dbReference type="InterPro" id="IPR039537">
    <property type="entry name" value="Retrotran_Ty1/copia-like"/>
</dbReference>
<name>A0A5A7U8K2_CUCMM</name>
<dbReference type="InterPro" id="IPR036397">
    <property type="entry name" value="RNaseH_sf"/>
</dbReference>
<dbReference type="GO" id="GO:0008233">
    <property type="term" value="F:peptidase activity"/>
    <property type="evidence" value="ECO:0007669"/>
    <property type="project" value="UniProtKB-KW"/>
</dbReference>
<evidence type="ECO:0000256" key="2">
    <source>
        <dbReference type="ARBA" id="ARBA00022723"/>
    </source>
</evidence>
<dbReference type="CDD" id="cd09272">
    <property type="entry name" value="RNase_HI_RT_Ty1"/>
    <property type="match status" value="1"/>
</dbReference>
<dbReference type="Gene3D" id="3.30.420.10">
    <property type="entry name" value="Ribonuclease H-like superfamily/Ribonuclease H"/>
    <property type="match status" value="1"/>
</dbReference>
<evidence type="ECO:0000313" key="7">
    <source>
        <dbReference type="EMBL" id="TYK30545.1"/>
    </source>
</evidence>
<dbReference type="PROSITE" id="PS50994">
    <property type="entry name" value="INTEGRASE"/>
    <property type="match status" value="1"/>
</dbReference>
<feature type="compositionally biased region" description="Basic residues" evidence="4">
    <location>
        <begin position="100"/>
        <end position="116"/>
    </location>
</feature>
<dbReference type="GO" id="GO:0006508">
    <property type="term" value="P:proteolysis"/>
    <property type="evidence" value="ECO:0007669"/>
    <property type="project" value="UniProtKB-KW"/>
</dbReference>
<proteinExistence type="predicted"/>
<accession>A0A5A7U8K2</accession>
<evidence type="ECO:0000259" key="5">
    <source>
        <dbReference type="PROSITE" id="PS50994"/>
    </source>
</evidence>
<dbReference type="EMBL" id="SSTE01011259">
    <property type="protein sequence ID" value="KAA0051598.1"/>
    <property type="molecule type" value="Genomic_DNA"/>
</dbReference>
<dbReference type="InterPro" id="IPR054722">
    <property type="entry name" value="PolX-like_BBD"/>
</dbReference>
<dbReference type="SUPFAM" id="SSF53098">
    <property type="entry name" value="Ribonuclease H-like"/>
    <property type="match status" value="1"/>
</dbReference>
<dbReference type="Pfam" id="PF14223">
    <property type="entry name" value="Retrotran_gag_2"/>
    <property type="match status" value="1"/>
</dbReference>
<sequence length="766" mass="87950">MMELKDQDGAPMLDHLNKFQGILNQLSRMNIKFEDEIHGLWVLGTLPNSWEIFRASLSNSALNGILSMDLVKSSMLNEEMRRKSQSSYLQSDVLVTERRGRSRSKSSRGNSRSKSKSKSDQFANVECHYCHEKGHIKKYCRKLKRDSKNHKGKEKKNDDDSDTNTITVATEIFYILSDGDVVNLAIQQSSWVIDSSASIHATSKREVFASYTLGDFGSVRMGNDESANVVGIGDVHLKNRNGSRLILKCETYFRYSYELDFYRGHKFSSLYYMDAKIMDSDINTVNDEANVELWHKILSHMRKQMRVTFKSSQHSRKPNVLELVYSDVFGPMKTKSLEGALYFVTFTDDHSRQIWVYTLKTKDPVLQVFKQFHASIERETSEKLKYIRTDNGAFVHVPKDERSKLDAKTKPCVFLGYGQNEFGYRLYDPVGAEDSVQEQLAEIVVPTDVSVRRSVRDRRLSTRYSPNEYLLLTNGGKPKSYEEAIEDEHKREWNDAMKDEMESLHANHTLGKTALRNKWVYRIKQEHTSKLRYKARLVVKGFNQKKCIDFDEIFALLVKMSFIRVVLGLAASLDLEVEQMDVKTAFLHGDLDKEIYMEQPEDKEKEDMSEVPYASAAGSLMYAMEAVKCIMRYLRGTSSLKLTFGDGKPVLIGYTDSDMAGDIDSRKSTVGYFMTFIGGAASWQSRLQKCVALSTTEAEYIVATEACKEMLWMKRFIQKLGFKQQRYVIYCDNQSAIHLDMLTKNVPRAKLEFCRSTVRMKSSSSK</sequence>
<dbReference type="PANTHER" id="PTHR42648:SF28">
    <property type="entry name" value="TRANSPOSON-ENCODED PROTEIN WITH RIBONUCLEASE H-LIKE AND RETROVIRUS ZINC FINGER-LIKE DOMAINS"/>
    <property type="match status" value="1"/>
</dbReference>
<dbReference type="InterPro" id="IPR036875">
    <property type="entry name" value="Znf_CCHC_sf"/>
</dbReference>
<evidence type="ECO:0000313" key="6">
    <source>
        <dbReference type="EMBL" id="KAA0051598.1"/>
    </source>
</evidence>
<organism evidence="6 8">
    <name type="scientific">Cucumis melo var. makuwa</name>
    <name type="common">Oriental melon</name>
    <dbReference type="NCBI Taxonomy" id="1194695"/>
    <lineage>
        <taxon>Eukaryota</taxon>
        <taxon>Viridiplantae</taxon>
        <taxon>Streptophyta</taxon>
        <taxon>Embryophyta</taxon>
        <taxon>Tracheophyta</taxon>
        <taxon>Spermatophyta</taxon>
        <taxon>Magnoliopsida</taxon>
        <taxon>eudicotyledons</taxon>
        <taxon>Gunneridae</taxon>
        <taxon>Pentapetalae</taxon>
        <taxon>rosids</taxon>
        <taxon>fabids</taxon>
        <taxon>Cucurbitales</taxon>
        <taxon>Cucurbitaceae</taxon>
        <taxon>Benincaseae</taxon>
        <taxon>Cucumis</taxon>
    </lineage>
</organism>
<dbReference type="InterPro" id="IPR001584">
    <property type="entry name" value="Integrase_cat-core"/>
</dbReference>
<reference evidence="8 9" key="1">
    <citation type="submission" date="2019-08" db="EMBL/GenBank/DDBJ databases">
        <title>Draft genome sequences of two oriental melons (Cucumis melo L. var makuwa).</title>
        <authorList>
            <person name="Kwon S.-Y."/>
        </authorList>
    </citation>
    <scope>NUCLEOTIDE SEQUENCE [LARGE SCALE GENOMIC DNA]</scope>
    <source>
        <strain evidence="9">cv. Chang Bougi</strain>
        <strain evidence="8">cv. SW 3</strain>
        <tissue evidence="6">Leaf</tissue>
    </source>
</reference>
<protein>
    <submittedName>
        <fullName evidence="6">Retrovirus-related Pol polyprotein from transposon TNT 1-94</fullName>
    </submittedName>
</protein>
<dbReference type="EMBL" id="SSTD01000527">
    <property type="protein sequence ID" value="TYK30545.1"/>
    <property type="molecule type" value="Genomic_DNA"/>
</dbReference>
<comment type="caution">
    <text evidence="6">The sequence shown here is derived from an EMBL/GenBank/DDBJ whole genome shotgun (WGS) entry which is preliminary data.</text>
</comment>
<dbReference type="Proteomes" id="UP000321947">
    <property type="component" value="Unassembled WGS sequence"/>
</dbReference>